<evidence type="ECO:0000313" key="11">
    <source>
        <dbReference type="EMBL" id="KAF3440764.1"/>
    </source>
</evidence>
<dbReference type="InterPro" id="IPR011011">
    <property type="entry name" value="Znf_FYVE_PHD"/>
</dbReference>
<evidence type="ECO:0000259" key="8">
    <source>
        <dbReference type="PROSITE" id="PS50829"/>
    </source>
</evidence>
<dbReference type="InterPro" id="IPR019835">
    <property type="entry name" value="SWIB_domain"/>
</dbReference>
<dbReference type="GO" id="GO:0008270">
    <property type="term" value="F:zinc ion binding"/>
    <property type="evidence" value="ECO:0007669"/>
    <property type="project" value="UniProtKB-KW"/>
</dbReference>
<feature type="compositionally biased region" description="Polar residues" evidence="6">
    <location>
        <begin position="945"/>
        <end position="970"/>
    </location>
</feature>
<dbReference type="InterPro" id="IPR004343">
    <property type="entry name" value="Plus-3_dom"/>
</dbReference>
<evidence type="ECO:0008006" key="13">
    <source>
        <dbReference type="Google" id="ProtNLM"/>
    </source>
</evidence>
<protein>
    <recommendedName>
        <fullName evidence="13">Zinc finger CCCH domain-containing protein 44</fullName>
    </recommendedName>
</protein>
<feature type="compositionally biased region" description="Polar residues" evidence="6">
    <location>
        <begin position="1261"/>
        <end position="1276"/>
    </location>
</feature>
<dbReference type="PROSITE" id="PS50103">
    <property type="entry name" value="ZF_C3H1"/>
    <property type="match status" value="1"/>
</dbReference>
<dbReference type="Gene3D" id="3.30.40.10">
    <property type="entry name" value="Zinc/RING finger domain, C3HC4 (zinc finger)"/>
    <property type="match status" value="1"/>
</dbReference>
<feature type="region of interest" description="Disordered" evidence="6">
    <location>
        <begin position="650"/>
        <end position="710"/>
    </location>
</feature>
<dbReference type="SUPFAM" id="SSF47592">
    <property type="entry name" value="SWIB/MDM2 domain"/>
    <property type="match status" value="1"/>
</dbReference>
<dbReference type="InterPro" id="IPR035445">
    <property type="entry name" value="GYF-like_dom_sf"/>
</dbReference>
<accession>A0A8K0E7E9</accession>
<dbReference type="SUPFAM" id="SSF159042">
    <property type="entry name" value="Plus3-like"/>
    <property type="match status" value="1"/>
</dbReference>
<organism evidence="11 12">
    <name type="scientific">Rhamnella rubrinervis</name>
    <dbReference type="NCBI Taxonomy" id="2594499"/>
    <lineage>
        <taxon>Eukaryota</taxon>
        <taxon>Viridiplantae</taxon>
        <taxon>Streptophyta</taxon>
        <taxon>Embryophyta</taxon>
        <taxon>Tracheophyta</taxon>
        <taxon>Spermatophyta</taxon>
        <taxon>Magnoliopsida</taxon>
        <taxon>eudicotyledons</taxon>
        <taxon>Gunneridae</taxon>
        <taxon>Pentapetalae</taxon>
        <taxon>rosids</taxon>
        <taxon>fabids</taxon>
        <taxon>Rosales</taxon>
        <taxon>Rhamnaceae</taxon>
        <taxon>rhamnoid group</taxon>
        <taxon>Rhamneae</taxon>
        <taxon>Rhamnella</taxon>
    </lineage>
</organism>
<feature type="compositionally biased region" description="Basic and acidic residues" evidence="6">
    <location>
        <begin position="673"/>
        <end position="685"/>
    </location>
</feature>
<evidence type="ECO:0000256" key="4">
    <source>
        <dbReference type="ARBA" id="ARBA00023125"/>
    </source>
</evidence>
<dbReference type="InterPro" id="IPR036128">
    <property type="entry name" value="Plus3-like_sf"/>
</dbReference>
<dbReference type="InterPro" id="IPR000571">
    <property type="entry name" value="Znf_CCCH"/>
</dbReference>
<evidence type="ECO:0000259" key="9">
    <source>
        <dbReference type="PROSITE" id="PS51360"/>
    </source>
</evidence>
<sequence length="1477" mass="162391">MKRVQASSLYKPCLRDEQQQGFDQSVELMSIDQCQTVGDMDDSQLVGAPVVAAAGCDHVAAAGENGLAVKVEVKLAEKTVEKRRRGRPPRGQVKTTPVRKKTDEEDVCFICFDGGSLVLCDRRGCPKAYHPSCIKRDEAFFRSKAKWNCGWHICISCQKASHYMCYTCTFSLCKGCTKDADYVCVRGNKGFCGTCLRTVMLIENLQGSTEMAKVDFDDKSSWEYLFKVYWIFLKGKLSLTLDELIKAKNPWKPPPVIASRGESSGEFYDGSNKKNYVSGNSYADPKAIYLKGKLTKKNPKSLSKEDCLGTGKLGSDIVARFSGDTNWASKELLEFVAHMKNGDISVLSQFDVQALLLEYIKKNNLRDPRQKCQIVCDARLLNLFGKACVGHFEMLKLLESHFLVKQVSGADTTIQVGCVDAFARQVESDWSYDDQIMTDNDKRRKARRRVDDRRQESNPDAYAAIDVYNINLIYLRHDLMMNLIDDADKFHEKVVGSIVRIRVSSSDQKPDMHRLVQVVGTSKVMEPYKIGTKTTDVMLEILNLDKKEVISIDGISNLEFDQDECKRLRQSIKCGLIKRLTVGEIQQKAKVLQAAKVNDWLEAEVLKLNHLRDRASEKGHKKEYPFTLRECVEKLQLLNSLEERQRRLQEVPVVHSDPNMDLNCESEDNAGELDEKKRGSQDNKVKPRNSGFGRKRREPTSPHRGADFLVNSGSKAHKLVTTGEQNRDKEEFGVNVCSTVKNQADPGDPVINGWSNQAVVGSETFSGVASENVGLLLSTGTNQSVNDFETDKIWHYQDPTGKIQGPFNILQLRKWSTSGLFPSDLKIWRINEKQDNAILLTDVLTLQNCHGPLLRFNSHLESQRIEVASDNQCNGGDAGSSKSMNATPMDGKRVEESTNLEQDNPSKHIDGNNEPVSTGWGSLSSSCTTLADVVNSNEEHTGIFSQGWDSLKGNNPWPNQPQLQVCSSPATPVFPVKQNMSHQLREGHESERTSDQNNGNLNACPTTEGQTSNGQGYENQSDSEGHSGQSSTRNWRPPPVNSPSHGWDSNSSFTSVAKSLETSEQNRKEIDFPSPTQKQSNGDLEGQPAENKQTASSNTPVQDVGLSWSTASSLVGGGAQLHEVAGEWVGYSATPAKPLVEEWDSSLVSGSPLKPNEMASDHAGTPASMSEQLTHSSPSHPASNTSSWQAIVDEPNEFSSLVDDTVSDLLAEVEAMESLNGLASPTIISCGGELMEGSKNDCVSSVEGFSPAPDPGKGDALSSTGDIHQPLQSTMTDEPLRVGKADVLDPQNRSNGHSPTSVEQEGDAKHSDVSVNQLEVQPAAPSTASWDVSTVDNHHWNARSESTDTSWGAVQGNASIGWSGLDQGNAVMSWGTTNQGTTQESSNMNSGTSTPTGNLWGNQPRYGGERFFGPRDRVFQGRDSGNGRGRHVWNRQQFGGGGGSGGPYRPPSKGQRICKFYESGYCKKGASCSYLHP</sequence>
<dbReference type="PROSITE" id="PS50829">
    <property type="entry name" value="GYF"/>
    <property type="match status" value="1"/>
</dbReference>
<name>A0A8K0E7E9_9ROSA</name>
<dbReference type="Pfam" id="PF00642">
    <property type="entry name" value="zf-CCCH"/>
    <property type="match status" value="1"/>
</dbReference>
<feature type="compositionally biased region" description="Polar residues" evidence="6">
    <location>
        <begin position="869"/>
        <end position="886"/>
    </location>
</feature>
<dbReference type="SUPFAM" id="SSF90229">
    <property type="entry name" value="CCCH zinc finger"/>
    <property type="match status" value="1"/>
</dbReference>
<evidence type="ECO:0000256" key="2">
    <source>
        <dbReference type="ARBA" id="ARBA00022771"/>
    </source>
</evidence>
<dbReference type="CDD" id="cd10567">
    <property type="entry name" value="SWIB-MDM2_like"/>
    <property type="match status" value="1"/>
</dbReference>
<evidence type="ECO:0000256" key="1">
    <source>
        <dbReference type="ARBA" id="ARBA00022723"/>
    </source>
</evidence>
<feature type="region of interest" description="Disordered" evidence="6">
    <location>
        <begin position="945"/>
        <end position="1104"/>
    </location>
</feature>
<feature type="region of interest" description="Disordered" evidence="6">
    <location>
        <begin position="1377"/>
        <end position="1402"/>
    </location>
</feature>
<dbReference type="Pfam" id="PF02201">
    <property type="entry name" value="SWIB"/>
    <property type="match status" value="1"/>
</dbReference>
<feature type="domain" description="C3H1-type" evidence="7">
    <location>
        <begin position="1452"/>
        <end position="1477"/>
    </location>
</feature>
<dbReference type="Gene3D" id="3.90.70.200">
    <property type="entry name" value="Plus-3 domain"/>
    <property type="match status" value="1"/>
</dbReference>
<dbReference type="SMART" id="SM00249">
    <property type="entry name" value="PHD"/>
    <property type="match status" value="1"/>
</dbReference>
<dbReference type="CDD" id="cd15568">
    <property type="entry name" value="PHD5_NSD"/>
    <property type="match status" value="1"/>
</dbReference>
<keyword evidence="12" id="KW-1185">Reference proteome</keyword>
<dbReference type="PROSITE" id="PS01359">
    <property type="entry name" value="ZF_PHD_1"/>
    <property type="match status" value="1"/>
</dbReference>
<feature type="compositionally biased region" description="Polar residues" evidence="6">
    <location>
        <begin position="1042"/>
        <end position="1063"/>
    </location>
</feature>
<dbReference type="SMART" id="SM00719">
    <property type="entry name" value="Plus3"/>
    <property type="match status" value="1"/>
</dbReference>
<keyword evidence="3 5" id="KW-0862">Zinc</keyword>
<feature type="compositionally biased region" description="Polar residues" evidence="6">
    <location>
        <begin position="1377"/>
        <end position="1401"/>
    </location>
</feature>
<feature type="domain" description="GYF" evidence="8">
    <location>
        <begin position="791"/>
        <end position="845"/>
    </location>
</feature>
<evidence type="ECO:0000259" key="7">
    <source>
        <dbReference type="PROSITE" id="PS50103"/>
    </source>
</evidence>
<dbReference type="OrthoDB" id="6415790at2759"/>
<dbReference type="InterPro" id="IPR036885">
    <property type="entry name" value="SWIB_MDM2_dom_sf"/>
</dbReference>
<dbReference type="PANTHER" id="PTHR46695">
    <property type="entry name" value="ZINC FINGER CCCH DOMAIN-CONTAINING PROTEIN 44-RELATED"/>
    <property type="match status" value="1"/>
</dbReference>
<keyword evidence="4" id="KW-0238">DNA-binding</keyword>
<proteinExistence type="predicted"/>
<dbReference type="InterPro" id="IPR003169">
    <property type="entry name" value="GYF"/>
</dbReference>
<dbReference type="InterPro" id="IPR058668">
    <property type="entry name" value="NERD_dom"/>
</dbReference>
<feature type="zinc finger region" description="C3H1-type" evidence="5">
    <location>
        <begin position="1452"/>
        <end position="1477"/>
    </location>
</feature>
<reference evidence="11" key="1">
    <citation type="submission" date="2020-03" db="EMBL/GenBank/DDBJ databases">
        <title>A high-quality chromosome-level genome assembly of a woody plant with both climbing and erect habits, Rhamnella rubrinervis.</title>
        <authorList>
            <person name="Lu Z."/>
            <person name="Yang Y."/>
            <person name="Zhu X."/>
            <person name="Sun Y."/>
        </authorList>
    </citation>
    <scope>NUCLEOTIDE SEQUENCE</scope>
    <source>
        <strain evidence="11">BYM</strain>
        <tissue evidence="11">Leaf</tissue>
    </source>
</reference>
<evidence type="ECO:0000256" key="5">
    <source>
        <dbReference type="PROSITE-ProRule" id="PRU00723"/>
    </source>
</evidence>
<dbReference type="PROSITE" id="PS51925">
    <property type="entry name" value="SWIB_MDM2"/>
    <property type="match status" value="1"/>
</dbReference>
<evidence type="ECO:0000259" key="10">
    <source>
        <dbReference type="PROSITE" id="PS51925"/>
    </source>
</evidence>
<feature type="region of interest" description="Disordered" evidence="6">
    <location>
        <begin position="868"/>
        <end position="922"/>
    </location>
</feature>
<keyword evidence="2 5" id="KW-0863">Zinc-finger</keyword>
<dbReference type="EMBL" id="VOIH02000008">
    <property type="protein sequence ID" value="KAF3440764.1"/>
    <property type="molecule type" value="Genomic_DNA"/>
</dbReference>
<comment type="caution">
    <text evidence="11">The sequence shown here is derived from an EMBL/GenBank/DDBJ whole genome shotgun (WGS) entry which is preliminary data.</text>
</comment>
<keyword evidence="1 5" id="KW-0479">Metal-binding</keyword>
<dbReference type="InterPro" id="IPR036855">
    <property type="entry name" value="Znf_CCCH_sf"/>
</dbReference>
<dbReference type="InterPro" id="IPR003121">
    <property type="entry name" value="SWIB_MDM2_domain"/>
</dbReference>
<dbReference type="Pfam" id="PF25980">
    <property type="entry name" value="NERD_plant"/>
    <property type="match status" value="1"/>
</dbReference>
<feature type="domain" description="DM2" evidence="10">
    <location>
        <begin position="321"/>
        <end position="404"/>
    </location>
</feature>
<dbReference type="GO" id="GO:0003677">
    <property type="term" value="F:DNA binding"/>
    <property type="evidence" value="ECO:0007669"/>
    <property type="project" value="UniProtKB-KW"/>
</dbReference>
<feature type="compositionally biased region" description="Polar residues" evidence="6">
    <location>
        <begin position="1291"/>
        <end position="1303"/>
    </location>
</feature>
<dbReference type="SUPFAM" id="SSF55277">
    <property type="entry name" value="GYF domain"/>
    <property type="match status" value="1"/>
</dbReference>
<evidence type="ECO:0000256" key="6">
    <source>
        <dbReference type="SAM" id="MobiDB-lite"/>
    </source>
</evidence>
<dbReference type="SMART" id="SM00151">
    <property type="entry name" value="SWIB"/>
    <property type="match status" value="1"/>
</dbReference>
<dbReference type="InterPro" id="IPR019786">
    <property type="entry name" value="Zinc_finger_PHD-type_CS"/>
</dbReference>
<feature type="compositionally biased region" description="Low complexity" evidence="6">
    <location>
        <begin position="1174"/>
        <end position="1186"/>
    </location>
</feature>
<feature type="compositionally biased region" description="Basic and acidic residues" evidence="6">
    <location>
        <begin position="983"/>
        <end position="994"/>
    </location>
</feature>
<dbReference type="Gene3D" id="1.10.245.10">
    <property type="entry name" value="SWIB/MDM2 domain"/>
    <property type="match status" value="1"/>
</dbReference>
<dbReference type="InterPro" id="IPR001965">
    <property type="entry name" value="Znf_PHD"/>
</dbReference>
<gene>
    <name evidence="11" type="ORF">FNV43_RR19050</name>
</gene>
<dbReference type="FunFam" id="3.30.40.10:FF:000303">
    <property type="entry name" value="Zinc finger CCCH domain-containing protein 19"/>
    <property type="match status" value="1"/>
</dbReference>
<feature type="compositionally biased region" description="Polar residues" evidence="6">
    <location>
        <begin position="995"/>
        <end position="1034"/>
    </location>
</feature>
<dbReference type="Pfam" id="PF03126">
    <property type="entry name" value="Plus-3"/>
    <property type="match status" value="1"/>
</dbReference>
<dbReference type="SUPFAM" id="SSF57903">
    <property type="entry name" value="FYVE/PHD zinc finger"/>
    <property type="match status" value="1"/>
</dbReference>
<feature type="domain" description="Plus3" evidence="9">
    <location>
        <begin position="464"/>
        <end position="597"/>
    </location>
</feature>
<dbReference type="SMART" id="SM00444">
    <property type="entry name" value="GYF"/>
    <property type="match status" value="1"/>
</dbReference>
<feature type="compositionally biased region" description="Basic and acidic residues" evidence="6">
    <location>
        <begin position="1278"/>
        <end position="1287"/>
    </location>
</feature>
<dbReference type="Gene3D" id="3.30.1490.40">
    <property type="match status" value="1"/>
</dbReference>
<evidence type="ECO:0000313" key="12">
    <source>
        <dbReference type="Proteomes" id="UP000796880"/>
    </source>
</evidence>
<dbReference type="PROSITE" id="PS51360">
    <property type="entry name" value="PLUS3"/>
    <property type="match status" value="1"/>
</dbReference>
<dbReference type="Pfam" id="PF02213">
    <property type="entry name" value="GYF"/>
    <property type="match status" value="1"/>
</dbReference>
<feature type="region of interest" description="Disordered" evidence="6">
    <location>
        <begin position="1146"/>
        <end position="1186"/>
    </location>
</feature>
<feature type="region of interest" description="Disordered" evidence="6">
    <location>
        <begin position="1420"/>
        <end position="1451"/>
    </location>
</feature>
<dbReference type="Proteomes" id="UP000796880">
    <property type="component" value="Unassembled WGS sequence"/>
</dbReference>
<dbReference type="InterPro" id="IPR013083">
    <property type="entry name" value="Znf_RING/FYVE/PHD"/>
</dbReference>
<feature type="compositionally biased region" description="Polar residues" evidence="6">
    <location>
        <begin position="1090"/>
        <end position="1104"/>
    </location>
</feature>
<evidence type="ECO:0000256" key="3">
    <source>
        <dbReference type="ARBA" id="ARBA00022833"/>
    </source>
</evidence>
<dbReference type="PANTHER" id="PTHR46695:SF4">
    <property type="entry name" value="ZINC FINGER CCCH DOMAIN-CONTAINING PROTEIN 44"/>
    <property type="match status" value="1"/>
</dbReference>
<feature type="region of interest" description="Disordered" evidence="6">
    <location>
        <begin position="1246"/>
        <end position="1312"/>
    </location>
</feature>